<feature type="domain" description="Fibrinogen C-terminal" evidence="2">
    <location>
        <begin position="1"/>
        <end position="208"/>
    </location>
</feature>
<dbReference type="CDD" id="cd00087">
    <property type="entry name" value="FReD"/>
    <property type="match status" value="1"/>
</dbReference>
<dbReference type="SMART" id="SM00186">
    <property type="entry name" value="FBG"/>
    <property type="match status" value="1"/>
</dbReference>
<evidence type="ECO:0000259" key="2">
    <source>
        <dbReference type="PROSITE" id="PS51406"/>
    </source>
</evidence>
<dbReference type="PANTHER" id="PTHR19143">
    <property type="entry name" value="FIBRINOGEN/TENASCIN/ANGIOPOEITIN"/>
    <property type="match status" value="1"/>
</dbReference>
<protein>
    <recommendedName>
        <fullName evidence="2">Fibrinogen C-terminal domain-containing protein</fullName>
    </recommendedName>
</protein>
<dbReference type="PANTHER" id="PTHR19143:SF458">
    <property type="entry name" value="FIBRINOGEN C-TERMINAL DOMAIN-CONTAINING PROTEIN-RELATED"/>
    <property type="match status" value="1"/>
</dbReference>
<dbReference type="Proteomes" id="UP000014760">
    <property type="component" value="Unassembled WGS sequence"/>
</dbReference>
<keyword evidence="5" id="KW-1185">Reference proteome</keyword>
<gene>
    <name evidence="3" type="ORF">CAPTEDRAFT_130385</name>
</gene>
<feature type="non-terminal residue" evidence="3">
    <location>
        <position position="1"/>
    </location>
</feature>
<evidence type="ECO:0000313" key="3">
    <source>
        <dbReference type="EMBL" id="ELT96124.1"/>
    </source>
</evidence>
<dbReference type="InterPro" id="IPR036056">
    <property type="entry name" value="Fibrinogen-like_C"/>
</dbReference>
<reference evidence="5" key="1">
    <citation type="submission" date="2012-12" db="EMBL/GenBank/DDBJ databases">
        <authorList>
            <person name="Hellsten U."/>
            <person name="Grimwood J."/>
            <person name="Chapman J.A."/>
            <person name="Shapiro H."/>
            <person name="Aerts A."/>
            <person name="Otillar R.P."/>
            <person name="Terry A.Y."/>
            <person name="Boore J.L."/>
            <person name="Simakov O."/>
            <person name="Marletaz F."/>
            <person name="Cho S.-J."/>
            <person name="Edsinger-Gonzales E."/>
            <person name="Havlak P."/>
            <person name="Kuo D.-H."/>
            <person name="Larsson T."/>
            <person name="Lv J."/>
            <person name="Arendt D."/>
            <person name="Savage R."/>
            <person name="Osoegawa K."/>
            <person name="de Jong P."/>
            <person name="Lindberg D.R."/>
            <person name="Seaver E.C."/>
            <person name="Weisblat D.A."/>
            <person name="Putnam N.H."/>
            <person name="Grigoriev I.V."/>
            <person name="Rokhsar D.S."/>
        </authorList>
    </citation>
    <scope>NUCLEOTIDE SEQUENCE</scope>
    <source>
        <strain evidence="5">I ESC-2004</strain>
    </source>
</reference>
<dbReference type="Pfam" id="PF00147">
    <property type="entry name" value="Fibrinogen_C"/>
    <property type="match status" value="1"/>
</dbReference>
<dbReference type="GO" id="GO:0005615">
    <property type="term" value="C:extracellular space"/>
    <property type="evidence" value="ECO:0007669"/>
    <property type="project" value="TreeGrafter"/>
</dbReference>
<dbReference type="STRING" id="283909.R7TR39"/>
<evidence type="ECO:0000313" key="4">
    <source>
        <dbReference type="EnsemblMetazoa" id="CapteP130385"/>
    </source>
</evidence>
<evidence type="ECO:0000256" key="1">
    <source>
        <dbReference type="ARBA" id="ARBA00023157"/>
    </source>
</evidence>
<dbReference type="OrthoDB" id="6121324at2759"/>
<dbReference type="EMBL" id="AMQN01011493">
    <property type="status" value="NOT_ANNOTATED_CDS"/>
    <property type="molecule type" value="Genomic_DNA"/>
</dbReference>
<dbReference type="OMA" id="SIADEAX"/>
<accession>R7TR39</accession>
<dbReference type="SUPFAM" id="SSF56496">
    <property type="entry name" value="Fibrinogen C-terminal domain-like"/>
    <property type="match status" value="1"/>
</dbReference>
<proteinExistence type="predicted"/>
<dbReference type="InterPro" id="IPR002181">
    <property type="entry name" value="Fibrinogen_a/b/g_C_dom"/>
</dbReference>
<keyword evidence="1" id="KW-1015">Disulfide bond</keyword>
<dbReference type="InterPro" id="IPR050373">
    <property type="entry name" value="Fibrinogen_C-term_domain"/>
</dbReference>
<organism evidence="3">
    <name type="scientific">Capitella teleta</name>
    <name type="common">Polychaete worm</name>
    <dbReference type="NCBI Taxonomy" id="283909"/>
    <lineage>
        <taxon>Eukaryota</taxon>
        <taxon>Metazoa</taxon>
        <taxon>Spiralia</taxon>
        <taxon>Lophotrochozoa</taxon>
        <taxon>Annelida</taxon>
        <taxon>Polychaeta</taxon>
        <taxon>Sedentaria</taxon>
        <taxon>Scolecida</taxon>
        <taxon>Capitellidae</taxon>
        <taxon>Capitella</taxon>
    </lineage>
</organism>
<evidence type="ECO:0000313" key="5">
    <source>
        <dbReference type="Proteomes" id="UP000014760"/>
    </source>
</evidence>
<dbReference type="PROSITE" id="PS51406">
    <property type="entry name" value="FIBRINOGEN_C_2"/>
    <property type="match status" value="1"/>
</dbReference>
<dbReference type="EMBL" id="KB308905">
    <property type="protein sequence ID" value="ELT96124.1"/>
    <property type="molecule type" value="Genomic_DNA"/>
</dbReference>
<dbReference type="FunFam" id="3.90.215.10:FF:000001">
    <property type="entry name" value="Tenascin isoform 1"/>
    <property type="match status" value="1"/>
</dbReference>
<dbReference type="Gene3D" id="3.90.215.10">
    <property type="entry name" value="Gamma Fibrinogen, chain A, domain 1"/>
    <property type="match status" value="1"/>
</dbReference>
<dbReference type="AlphaFoldDB" id="R7TR39"/>
<dbReference type="EnsemblMetazoa" id="CapteT130385">
    <property type="protein sequence ID" value="CapteP130385"/>
    <property type="gene ID" value="CapteG130385"/>
</dbReference>
<name>R7TR39_CAPTE</name>
<dbReference type="HOGENOM" id="CLU_038628_6_0_1"/>
<reference evidence="3 5" key="2">
    <citation type="journal article" date="2013" name="Nature">
        <title>Insights into bilaterian evolution from three spiralian genomes.</title>
        <authorList>
            <person name="Simakov O."/>
            <person name="Marletaz F."/>
            <person name="Cho S.J."/>
            <person name="Edsinger-Gonzales E."/>
            <person name="Havlak P."/>
            <person name="Hellsten U."/>
            <person name="Kuo D.H."/>
            <person name="Larsson T."/>
            <person name="Lv J."/>
            <person name="Arendt D."/>
            <person name="Savage R."/>
            <person name="Osoegawa K."/>
            <person name="de Jong P."/>
            <person name="Grimwood J."/>
            <person name="Chapman J.A."/>
            <person name="Shapiro H."/>
            <person name="Aerts A."/>
            <person name="Otillar R.P."/>
            <person name="Terry A.Y."/>
            <person name="Boore J.L."/>
            <person name="Grigoriev I.V."/>
            <person name="Lindberg D.R."/>
            <person name="Seaver E.C."/>
            <person name="Weisblat D.A."/>
            <person name="Putnam N.H."/>
            <person name="Rokhsar D.S."/>
        </authorList>
    </citation>
    <scope>NUCLEOTIDE SEQUENCE</scope>
    <source>
        <strain evidence="3 5">I ESC-2004</strain>
    </source>
</reference>
<dbReference type="InterPro" id="IPR014716">
    <property type="entry name" value="Fibrinogen_a/b/g_C_1"/>
</dbReference>
<sequence length="208" mass="23337">DCAHAYQSGFTQSGLYLLKLSSPPLVFTGYCDMETADQQWLVFQRRVDGSVDFYRGWQSYVQGFGDPQKEFWLGNEPLHVLTGSGYTVLRVDMSDFEGVSAYAEYNSFNVLGADVNYIMFCSGYSGTAGDSLAYSNGTQFTTFDADNDLRLGGNCASAFRGAFWYHNCHTANPNGEYLSIAFGQGVNWSSFKGYQYSLEFIEMKLRRE</sequence>
<reference evidence="4" key="3">
    <citation type="submission" date="2015-06" db="UniProtKB">
        <authorList>
            <consortium name="EnsemblMetazoa"/>
        </authorList>
    </citation>
    <scope>IDENTIFICATION</scope>
</reference>